<evidence type="ECO:0000256" key="11">
    <source>
        <dbReference type="ARBA" id="ARBA00023257"/>
    </source>
</evidence>
<reference evidence="19 20" key="1">
    <citation type="submission" date="2015-08" db="EMBL/GenBank/DDBJ databases">
        <title>Ancestral chromatin configuration constrains chromatin evolution on differentiating sex chromosomes in Drosophila.</title>
        <authorList>
            <person name="Zhou Q."/>
            <person name="Bachtrog D."/>
        </authorList>
    </citation>
    <scope>NUCLEOTIDE SEQUENCE [LARGE SCALE GENOMIC DNA]</scope>
    <source>
        <tissue evidence="19">Whole larvae</tissue>
    </source>
</reference>
<dbReference type="Proteomes" id="UP000494163">
    <property type="component" value="Chromosome 3L"/>
</dbReference>
<keyword evidence="11" id="KW-0628">Postsynaptic cell membrane</keyword>
<evidence type="ECO:0000259" key="17">
    <source>
        <dbReference type="SMART" id="SM00079"/>
    </source>
</evidence>
<dbReference type="EMBL" id="CP012525">
    <property type="protein sequence ID" value="ALC43617.1"/>
    <property type="molecule type" value="Genomic_DNA"/>
</dbReference>
<dbReference type="STRING" id="30019.A0A0M4ENP8"/>
<evidence type="ECO:0000256" key="1">
    <source>
        <dbReference type="ARBA" id="ARBA00004141"/>
    </source>
</evidence>
<dbReference type="AlphaFoldDB" id="A0A0M4ENP8"/>
<evidence type="ECO:0000256" key="10">
    <source>
        <dbReference type="ARBA" id="ARBA00023180"/>
    </source>
</evidence>
<protein>
    <submittedName>
        <fullName evidence="19">Glu-RIB</fullName>
    </submittedName>
</protein>
<dbReference type="FunFam" id="1.10.287.70:FF:000143">
    <property type="entry name" value="Probable glutamate receptor"/>
    <property type="match status" value="1"/>
</dbReference>
<evidence type="ECO:0000256" key="14">
    <source>
        <dbReference type="ARBA" id="ARBA00034100"/>
    </source>
</evidence>
<keyword evidence="7" id="KW-0406">Ion transport</keyword>
<feature type="transmembrane region" description="Helical" evidence="16">
    <location>
        <begin position="1017"/>
        <end position="1038"/>
    </location>
</feature>
<evidence type="ECO:0000256" key="5">
    <source>
        <dbReference type="ARBA" id="ARBA00022989"/>
    </source>
</evidence>
<dbReference type="SUPFAM" id="SSF53822">
    <property type="entry name" value="Periplasmic binding protein-like I"/>
    <property type="match status" value="1"/>
</dbReference>
<dbReference type="FunFam" id="3.40.190.10:FF:000087">
    <property type="entry name" value="glutamate receptor 4 isoform X2"/>
    <property type="match status" value="1"/>
</dbReference>
<comment type="similarity">
    <text evidence="2">Belongs to the glutamate-gated ion channel (TC 1.A.10.1) family.</text>
</comment>
<keyword evidence="20" id="KW-1185">Reference proteome</keyword>
<dbReference type="Pfam" id="PF10613">
    <property type="entry name" value="Lig_chan-Glu_bd"/>
    <property type="match status" value="2"/>
</dbReference>
<evidence type="ECO:0000259" key="18">
    <source>
        <dbReference type="SMART" id="SM00918"/>
    </source>
</evidence>
<keyword evidence="10" id="KW-0325">Glycoprotein</keyword>
<keyword evidence="5 16" id="KW-1133">Transmembrane helix</keyword>
<evidence type="ECO:0000256" key="13">
    <source>
        <dbReference type="ARBA" id="ARBA00023303"/>
    </source>
</evidence>
<keyword evidence="4 16" id="KW-0812">Transmembrane</keyword>
<evidence type="ECO:0000256" key="9">
    <source>
        <dbReference type="ARBA" id="ARBA00023170"/>
    </source>
</evidence>
<dbReference type="InterPro" id="IPR015683">
    <property type="entry name" value="Ionotropic_Glu_rcpt"/>
</dbReference>
<dbReference type="GO" id="GO:0015276">
    <property type="term" value="F:ligand-gated monoatomic ion channel activity"/>
    <property type="evidence" value="ECO:0007669"/>
    <property type="project" value="InterPro"/>
</dbReference>
<feature type="compositionally biased region" description="Pro residues" evidence="15">
    <location>
        <begin position="749"/>
        <end position="758"/>
    </location>
</feature>
<evidence type="ECO:0000256" key="2">
    <source>
        <dbReference type="ARBA" id="ARBA00008685"/>
    </source>
</evidence>
<dbReference type="CDD" id="cd06380">
    <property type="entry name" value="PBP1_iGluR_AMPA"/>
    <property type="match status" value="1"/>
</dbReference>
<evidence type="ECO:0000313" key="20">
    <source>
        <dbReference type="Proteomes" id="UP000494163"/>
    </source>
</evidence>
<keyword evidence="13" id="KW-0407">Ion channel</keyword>
<dbReference type="Gene3D" id="1.10.287.70">
    <property type="match status" value="1"/>
</dbReference>
<keyword evidence="3" id="KW-0813">Transport</keyword>
<name>A0A0M4ENP8_DROBS</name>
<gene>
    <name evidence="19" type="ORF">Dbus_chr3Lg783</name>
</gene>
<keyword evidence="8 16" id="KW-0472">Membrane</keyword>
<dbReference type="Pfam" id="PF00060">
    <property type="entry name" value="Lig_chan"/>
    <property type="match status" value="1"/>
</dbReference>
<dbReference type="Gene3D" id="3.40.190.10">
    <property type="entry name" value="Periplasmic binding protein-like II"/>
    <property type="match status" value="2"/>
</dbReference>
<dbReference type="Pfam" id="PF01094">
    <property type="entry name" value="ANF_receptor"/>
    <property type="match status" value="1"/>
</dbReference>
<dbReference type="PANTHER" id="PTHR18966">
    <property type="entry name" value="IONOTROPIC GLUTAMATE RECEPTOR"/>
    <property type="match status" value="1"/>
</dbReference>
<accession>A0A0M4ENP8</accession>
<dbReference type="SMART" id="SM00918">
    <property type="entry name" value="Lig_chan-Glu_bd"/>
    <property type="match status" value="1"/>
</dbReference>
<keyword evidence="12" id="KW-1071">Ligand-gated ion channel</keyword>
<dbReference type="OMA" id="SIMELFY"/>
<dbReference type="InterPro" id="IPR001828">
    <property type="entry name" value="ANF_lig-bd_rcpt"/>
</dbReference>
<evidence type="ECO:0000256" key="6">
    <source>
        <dbReference type="ARBA" id="ARBA00023018"/>
    </source>
</evidence>
<dbReference type="GO" id="GO:0045211">
    <property type="term" value="C:postsynaptic membrane"/>
    <property type="evidence" value="ECO:0007669"/>
    <property type="project" value="UniProtKB-SubCell"/>
</dbReference>
<dbReference type="InterPro" id="IPR028082">
    <property type="entry name" value="Peripla_BP_I"/>
</dbReference>
<feature type="domain" description="Ionotropic glutamate receptor L-glutamate and glycine-binding" evidence="18">
    <location>
        <begin position="503"/>
        <end position="571"/>
    </location>
</feature>
<proteinExistence type="inferred from homology"/>
<evidence type="ECO:0000256" key="15">
    <source>
        <dbReference type="SAM" id="MobiDB-lite"/>
    </source>
</evidence>
<sequence>MSMSLSMSVYVSGAIFEQGTDEVQSAFKYAMLNHNLNVSSRRFELQAYVDVINTADAFKLSRLICNQFSRGVYSMLGAVSPDSFDTLHSYSNTFQMPFVTPWFPEKVLTPSSGFLDFALSMRPDYHQAIIDTIQFYGWRKIIYLYDSHDGDPNRRRSRSRSRLPKRLLRLQQIYQGLKPGNESFQVELVKRISNVSMAIEFLHTLEQIGRYTNKHIVLDCPTEMAKQILIQHVRDLRLGRRTYHYLLSGLVMDDRWESEIIEFGAINITGFRIVDTNRRLVREFSDNWKRLDPQISVGAGRESISAQAALMYDAVFVLVEAFNKILRKKPDQFRNNVQRRSQTLMSAAQAAASTGSDGYNSSYGNGGGGGGGANGNSNSNNGNGNGNSDASSGSIGIAPRALDCNTAKGWVNAWEHGDKISRYLRKVEIEGLTGDIKFNDDGRRVNYTLHVVEMTVNSAMVKVAEWNDDGGLQPLNAKYVRLRPHVELEKNRTYIVTTVLEEPYIMLKQPAFGEQLHGNERFEGYCKDLADLLSKELELNYELRLVKDGNYGSENPAAPAGWDGMMGELVRKVSAIHKHTHTHTHTYICMVCVCLPAALTASTKYTYLSFSALLADAAAAVDAVLCHLVGLQEADIAIAAMTITAERERVIDFSKPFMSLGISIMIKKPVKQTPGVFSFMNPLSQEIWVSVIFSYIGVSIVLFFVSRFSPHEWRPVQHQPQQMQPLDPHAHHEQLANQQPPGIIGGAPVPAPPGPPTPGAQSAAGAAALQAALSAGSLASGTAAAAAAGGATVNEFSMLNAFWYSLAAFMQQGCDLSPRSVSGRIAAASWFFFTLILISSYTANLAAFLTVERMATPINSAEDLAMQTEVQYGTLLHGSTWDFFKRSTIGLHHKMWESMNSRKHVFVNTYDEGIKRVRNSKGKYALLVESPKNEYVNARQPCDTMKVGANLDTKGFGIATPLGSALKDPINRAVLALKENGELIRLRNKWWYEKAECTANKDAQGHNELSLSNVAGIFYILIGGLLLAVIVAIIEFCFRSKTRKATSSAAGMGMGAAKSNGSMLLGAPSAVPGVVASTHQRNALADSMHAKAKLTIQASRDYDNGRVGYLNCASLQYYPPAQLSAASSDGGEALHMNAHGQV</sequence>
<dbReference type="OrthoDB" id="5984008at2759"/>
<feature type="domain" description="Ionotropic glutamate receptor C-terminal" evidence="17">
    <location>
        <begin position="493"/>
        <end position="993"/>
    </location>
</feature>
<feature type="compositionally biased region" description="Low complexity" evidence="15">
    <location>
        <begin position="739"/>
        <end position="748"/>
    </location>
</feature>
<evidence type="ECO:0000256" key="16">
    <source>
        <dbReference type="SAM" id="Phobius"/>
    </source>
</evidence>
<evidence type="ECO:0000256" key="4">
    <source>
        <dbReference type="ARBA" id="ARBA00022692"/>
    </source>
</evidence>
<feature type="transmembrane region" description="Helical" evidence="16">
    <location>
        <begin position="825"/>
        <end position="849"/>
    </location>
</feature>
<evidence type="ECO:0000256" key="8">
    <source>
        <dbReference type="ARBA" id="ARBA00023136"/>
    </source>
</evidence>
<keyword evidence="9" id="KW-0675">Receptor</keyword>
<evidence type="ECO:0000256" key="12">
    <source>
        <dbReference type="ARBA" id="ARBA00023286"/>
    </source>
</evidence>
<dbReference type="FunFam" id="3.40.50.2300:FF:000186">
    <property type="entry name" value="Glutamate receptor 1"/>
    <property type="match status" value="1"/>
</dbReference>
<dbReference type="InterPro" id="IPR001320">
    <property type="entry name" value="Iontro_rcpt_C"/>
</dbReference>
<comment type="subcellular location">
    <subcellularLocation>
        <location evidence="1">Membrane</location>
        <topology evidence="1">Multi-pass membrane protein</topology>
    </subcellularLocation>
    <subcellularLocation>
        <location evidence="14">Postsynaptic cell membrane</location>
    </subcellularLocation>
</comment>
<organism evidence="19 20">
    <name type="scientific">Drosophila busckii</name>
    <name type="common">Fruit fly</name>
    <dbReference type="NCBI Taxonomy" id="30019"/>
    <lineage>
        <taxon>Eukaryota</taxon>
        <taxon>Metazoa</taxon>
        <taxon>Ecdysozoa</taxon>
        <taxon>Arthropoda</taxon>
        <taxon>Hexapoda</taxon>
        <taxon>Insecta</taxon>
        <taxon>Pterygota</taxon>
        <taxon>Neoptera</taxon>
        <taxon>Endopterygota</taxon>
        <taxon>Diptera</taxon>
        <taxon>Brachycera</taxon>
        <taxon>Muscomorpha</taxon>
        <taxon>Ephydroidea</taxon>
        <taxon>Drosophilidae</taxon>
        <taxon>Drosophila</taxon>
    </lineage>
</organism>
<evidence type="ECO:0000313" key="19">
    <source>
        <dbReference type="EMBL" id="ALC43617.1"/>
    </source>
</evidence>
<feature type="transmembrane region" description="Helical" evidence="16">
    <location>
        <begin position="687"/>
        <end position="705"/>
    </location>
</feature>
<dbReference type="FunFam" id="3.40.190.10:FF:000210">
    <property type="entry name" value="Glutamate receptor ionotropic, kainate 1"/>
    <property type="match status" value="1"/>
</dbReference>
<keyword evidence="6" id="KW-0770">Synapse</keyword>
<dbReference type="SMART" id="SM00079">
    <property type="entry name" value="PBPe"/>
    <property type="match status" value="1"/>
</dbReference>
<dbReference type="SMR" id="A0A0M4ENP8"/>
<dbReference type="CDD" id="cd13715">
    <property type="entry name" value="PBP2_iGluR_AMPA"/>
    <property type="match status" value="1"/>
</dbReference>
<evidence type="ECO:0000256" key="7">
    <source>
        <dbReference type="ARBA" id="ARBA00023065"/>
    </source>
</evidence>
<evidence type="ECO:0000256" key="3">
    <source>
        <dbReference type="ARBA" id="ARBA00022448"/>
    </source>
</evidence>
<dbReference type="InterPro" id="IPR019594">
    <property type="entry name" value="Glu/Gly-bd"/>
</dbReference>
<dbReference type="SUPFAM" id="SSF53850">
    <property type="entry name" value="Periplasmic binding protein-like II"/>
    <property type="match status" value="1"/>
</dbReference>
<feature type="region of interest" description="Disordered" evidence="15">
    <location>
        <begin position="716"/>
        <end position="762"/>
    </location>
</feature>
<dbReference type="Gene3D" id="3.40.50.2300">
    <property type="match status" value="3"/>
</dbReference>